<dbReference type="OrthoDB" id="33242at2157"/>
<proteinExistence type="inferred from homology"/>
<dbReference type="KEGG" id="dmu:Desmu_1137"/>
<evidence type="ECO:0000256" key="3">
    <source>
        <dbReference type="HAMAP-Rule" id="MF_00146"/>
    </source>
</evidence>
<dbReference type="GO" id="GO:0006226">
    <property type="term" value="P:dUMP biosynthetic process"/>
    <property type="evidence" value="ECO:0007669"/>
    <property type="project" value="UniProtKB-UniPathway"/>
</dbReference>
<dbReference type="RefSeq" id="WP_013562659.1">
    <property type="nucleotide sequence ID" value="NC_014961.1"/>
</dbReference>
<dbReference type="GO" id="GO:0006229">
    <property type="term" value="P:dUTP biosynthetic process"/>
    <property type="evidence" value="ECO:0007669"/>
    <property type="project" value="UniProtKB-UniRule"/>
</dbReference>
<reference evidence="6" key="1">
    <citation type="submission" date="2010-11" db="EMBL/GenBank/DDBJ databases">
        <title>The complete genome of Desulfurococcus mucosus DSM 2162.</title>
        <authorList>
            <consortium name="US DOE Joint Genome Institute (JGI-PGF)"/>
            <person name="Lucas S."/>
            <person name="Copeland A."/>
            <person name="Lapidus A."/>
            <person name="Bruce D."/>
            <person name="Goodwin L."/>
            <person name="Pitluck S."/>
            <person name="Kyrpides N."/>
            <person name="Mavromatis K."/>
            <person name="Pagani I."/>
            <person name="Ivanova N."/>
            <person name="Ovchinnikova G."/>
            <person name="Chertkov O."/>
            <person name="Held B."/>
            <person name="Brettin T."/>
            <person name="Detter J.C."/>
            <person name="Tapia R."/>
            <person name="Han C."/>
            <person name="Land M."/>
            <person name="Hauser L."/>
            <person name="Markowitz V."/>
            <person name="Cheng J.-F."/>
            <person name="Hugenholtz P."/>
            <person name="Woyke T."/>
            <person name="Wu D."/>
            <person name="Wirth R."/>
            <person name="Bilek Y."/>
            <person name="Hader T."/>
            <person name="Klenk H.-P."/>
            <person name="Eisen J.A."/>
        </authorList>
    </citation>
    <scope>NUCLEOTIDE SEQUENCE [LARGE SCALE GENOMIC DNA]</scope>
    <source>
        <strain evidence="6">ATCC 35584 / DSM 2162 / JCM 9187 / O7/1</strain>
    </source>
</reference>
<dbReference type="PANTHER" id="PTHR42680">
    <property type="entry name" value="DCTP DEAMINASE"/>
    <property type="match status" value="1"/>
</dbReference>
<dbReference type="PANTHER" id="PTHR42680:SF3">
    <property type="entry name" value="DCTP DEAMINASE"/>
    <property type="match status" value="1"/>
</dbReference>
<feature type="compositionally biased region" description="Basic and acidic residues" evidence="4">
    <location>
        <begin position="174"/>
        <end position="184"/>
    </location>
</feature>
<keyword evidence="3" id="KW-0547">Nucleotide-binding</keyword>
<feature type="binding site" evidence="3">
    <location>
        <position position="116"/>
    </location>
    <ligand>
        <name>dCTP</name>
        <dbReference type="ChEBI" id="CHEBI:61481"/>
    </ligand>
</feature>
<dbReference type="GO" id="GO:0008829">
    <property type="term" value="F:dCTP deaminase activity"/>
    <property type="evidence" value="ECO:0007669"/>
    <property type="project" value="UniProtKB-UniRule"/>
</dbReference>
<evidence type="ECO:0000256" key="2">
    <source>
        <dbReference type="ARBA" id="ARBA00023080"/>
    </source>
</evidence>
<keyword evidence="6" id="KW-1185">Reference proteome</keyword>
<feature type="binding site" evidence="3">
    <location>
        <position position="165"/>
    </location>
    <ligand>
        <name>dCTP</name>
        <dbReference type="ChEBI" id="CHEBI:61481"/>
    </ligand>
</feature>
<feature type="active site" description="Proton donor/acceptor" evidence="3">
    <location>
        <position position="126"/>
    </location>
</feature>
<keyword evidence="2 3" id="KW-0546">Nucleotide metabolism</keyword>
<evidence type="ECO:0000313" key="6">
    <source>
        <dbReference type="Proteomes" id="UP000001068"/>
    </source>
</evidence>
<sequence length="184" mass="20685">MILSDWDIRVYLEKKLLVIDPLFEDTVRENGVDLRFGEEFCRFRRGARVVDTLRDGVDDVLECSRVGGEGFVVNPLEHVLTTTLEYVEFPNDLIGLVNLRSTFARYGLYIPPTVIDAGFKGNITIELVGSTIPVRVYPGQRFLHLILARTSSPVYKPYSGKYQGQRGVTPPRLDGSHAEGARVL</sequence>
<dbReference type="CDD" id="cd07557">
    <property type="entry name" value="trimeric_dUTPase"/>
    <property type="match status" value="1"/>
</dbReference>
<dbReference type="EMBL" id="CP002363">
    <property type="protein sequence ID" value="ADV65437.1"/>
    <property type="molecule type" value="Genomic_DNA"/>
</dbReference>
<comment type="subunit">
    <text evidence="3">Homotrimer.</text>
</comment>
<comment type="pathway">
    <text evidence="3">Pyrimidine metabolism; dUMP biosynthesis; dUMP from dCTP (dUTP route): step 1/2.</text>
</comment>
<dbReference type="SUPFAM" id="SSF51283">
    <property type="entry name" value="dUTPase-like"/>
    <property type="match status" value="1"/>
</dbReference>
<feature type="binding site" evidence="3">
    <location>
        <position position="161"/>
    </location>
    <ligand>
        <name>dCTP</name>
        <dbReference type="ChEBI" id="CHEBI:61481"/>
    </ligand>
</feature>
<dbReference type="InterPro" id="IPR033704">
    <property type="entry name" value="dUTPase_trimeric"/>
</dbReference>
<comment type="similarity">
    <text evidence="3">Belongs to the dCTP deaminase family.</text>
</comment>
<dbReference type="UniPathway" id="UPA00610">
    <property type="reaction ID" value="UER00665"/>
</dbReference>
<dbReference type="AlphaFoldDB" id="E8RAK1"/>
<accession>E8RAK1</accession>
<keyword evidence="1 3" id="KW-0378">Hydrolase</keyword>
<reference evidence="5 6" key="2">
    <citation type="journal article" date="2011" name="Stand. Genomic Sci.">
        <title>Complete genome sequence of Desulfurococcus mucosus type strain (O7/1).</title>
        <authorList>
            <person name="Wirth R."/>
            <person name="Chertkov O."/>
            <person name="Held B."/>
            <person name="Lapidus A."/>
            <person name="Nolan M."/>
            <person name="Lucas S."/>
            <person name="Hammon N."/>
            <person name="Deshpande S."/>
            <person name="Cheng J.F."/>
            <person name="Tapia R."/>
            <person name="Han C."/>
            <person name="Goodwin L."/>
            <person name="Pitluck S."/>
            <person name="Liolios K."/>
            <person name="Ioanna P."/>
            <person name="Ivanova N."/>
            <person name="Mavromatis K."/>
            <person name="Mikhailova N."/>
            <person name="Pati A."/>
            <person name="Chen A."/>
            <person name="Palaniappan K."/>
            <person name="Land M."/>
            <person name="Hauser L."/>
            <person name="Chang Y.J."/>
            <person name="Jeffries C.D."/>
            <person name="Bilek Y."/>
            <person name="Hader T."/>
            <person name="Rohde M."/>
            <person name="Spring S."/>
            <person name="Sikorski J."/>
            <person name="Goker M."/>
            <person name="Woyke T."/>
            <person name="Bristow J."/>
            <person name="Eisen J.A."/>
            <person name="Markowitz V."/>
            <person name="Hugenholtz P."/>
            <person name="Kyrpides N.C."/>
            <person name="Klenk H.P."/>
        </authorList>
    </citation>
    <scope>NUCLEOTIDE SEQUENCE [LARGE SCALE GENOMIC DNA]</scope>
    <source>
        <strain evidence="6">ATCC 35584 / DSM 2162 / JCM 9187 / O7/1</strain>
    </source>
</reference>
<evidence type="ECO:0000256" key="4">
    <source>
        <dbReference type="SAM" id="MobiDB-lite"/>
    </source>
</evidence>
<dbReference type="InterPro" id="IPR036157">
    <property type="entry name" value="dUTPase-like_sf"/>
</dbReference>
<name>E8RAK1_DESM0</name>
<dbReference type="Pfam" id="PF22769">
    <property type="entry name" value="DCD"/>
    <property type="match status" value="1"/>
</dbReference>
<dbReference type="Proteomes" id="UP000001068">
    <property type="component" value="Chromosome"/>
</dbReference>
<dbReference type="HOGENOM" id="CLU_087476_3_0_2"/>
<protein>
    <recommendedName>
        <fullName evidence="3">dCTP deaminase</fullName>
        <ecNumber evidence="3">3.5.4.13</ecNumber>
    </recommendedName>
    <alternativeName>
        <fullName evidence="3">Deoxycytidine triphosphate deaminase</fullName>
    </alternativeName>
</protein>
<organism evidence="5 6">
    <name type="scientific">Desulfurococcus mucosus (strain ATCC 35584 / DSM 2162 / JCM 9187 / O7/1)</name>
    <dbReference type="NCBI Taxonomy" id="765177"/>
    <lineage>
        <taxon>Archaea</taxon>
        <taxon>Thermoproteota</taxon>
        <taxon>Thermoprotei</taxon>
        <taxon>Desulfurococcales</taxon>
        <taxon>Desulfurococcaceae</taxon>
        <taxon>Desulfurococcus</taxon>
    </lineage>
</organism>
<comment type="function">
    <text evidence="3">Catalyzes the deamination of dCTP to dUTP.</text>
</comment>
<dbReference type="HAMAP" id="MF_00146">
    <property type="entry name" value="dCTP_deaminase"/>
    <property type="match status" value="1"/>
</dbReference>
<dbReference type="eggNOG" id="arCOG04048">
    <property type="taxonomic scope" value="Archaea"/>
</dbReference>
<feature type="binding site" evidence="3">
    <location>
        <position position="158"/>
    </location>
    <ligand>
        <name>dCTP</name>
        <dbReference type="ChEBI" id="CHEBI:61481"/>
    </ligand>
</feature>
<dbReference type="InterPro" id="IPR011962">
    <property type="entry name" value="dCTP_deaminase"/>
</dbReference>
<dbReference type="NCBIfam" id="TIGR02274">
    <property type="entry name" value="dCTP_deam"/>
    <property type="match status" value="1"/>
</dbReference>
<dbReference type="STRING" id="765177.Desmu_1137"/>
<evidence type="ECO:0000256" key="1">
    <source>
        <dbReference type="ARBA" id="ARBA00022801"/>
    </source>
</evidence>
<dbReference type="Gene3D" id="2.70.40.10">
    <property type="match status" value="1"/>
</dbReference>
<comment type="catalytic activity">
    <reaction evidence="3">
        <text>dCTP + H2O + H(+) = dUTP + NH4(+)</text>
        <dbReference type="Rhea" id="RHEA:22680"/>
        <dbReference type="ChEBI" id="CHEBI:15377"/>
        <dbReference type="ChEBI" id="CHEBI:15378"/>
        <dbReference type="ChEBI" id="CHEBI:28938"/>
        <dbReference type="ChEBI" id="CHEBI:61481"/>
        <dbReference type="ChEBI" id="CHEBI:61555"/>
        <dbReference type="EC" id="3.5.4.13"/>
    </reaction>
</comment>
<dbReference type="EC" id="3.5.4.13" evidence="3"/>
<gene>
    <name evidence="3" type="primary">dcd</name>
    <name evidence="5" type="ordered locus">Desmu_1137</name>
</gene>
<dbReference type="GeneID" id="10153850"/>
<feature type="region of interest" description="Disordered" evidence="4">
    <location>
        <begin position="160"/>
        <end position="184"/>
    </location>
</feature>
<comment type="caution">
    <text evidence="3">Lacks conserved residue(s) required for the propagation of feature annotation.</text>
</comment>
<feature type="binding site" evidence="3">
    <location>
        <begin position="100"/>
        <end position="105"/>
    </location>
    <ligand>
        <name>dCTP</name>
        <dbReference type="ChEBI" id="CHEBI:61481"/>
    </ligand>
</feature>
<evidence type="ECO:0000313" key="5">
    <source>
        <dbReference type="EMBL" id="ADV65437.1"/>
    </source>
</evidence>
<dbReference type="GO" id="GO:0000166">
    <property type="term" value="F:nucleotide binding"/>
    <property type="evidence" value="ECO:0007669"/>
    <property type="project" value="UniProtKB-KW"/>
</dbReference>